<protein>
    <submittedName>
        <fullName evidence="4">Iron complex transport system substrate-binding protein</fullName>
    </submittedName>
</protein>
<dbReference type="InterPro" id="IPR050902">
    <property type="entry name" value="ABC_Transporter_SBP"/>
</dbReference>
<dbReference type="Proteomes" id="UP000317043">
    <property type="component" value="Unassembled WGS sequence"/>
</dbReference>
<dbReference type="PROSITE" id="PS50983">
    <property type="entry name" value="FE_B12_PBP"/>
    <property type="match status" value="1"/>
</dbReference>
<dbReference type="PANTHER" id="PTHR30535">
    <property type="entry name" value="VITAMIN B12-BINDING PROTEIN"/>
    <property type="match status" value="1"/>
</dbReference>
<dbReference type="Pfam" id="PF01497">
    <property type="entry name" value="Peripla_BP_2"/>
    <property type="match status" value="1"/>
</dbReference>
<dbReference type="InterPro" id="IPR002491">
    <property type="entry name" value="ABC_transptr_periplasmic_BD"/>
</dbReference>
<accession>A0A543AYT8</accession>
<evidence type="ECO:0000259" key="3">
    <source>
        <dbReference type="PROSITE" id="PS50983"/>
    </source>
</evidence>
<feature type="signal peptide" evidence="2">
    <location>
        <begin position="1"/>
        <end position="22"/>
    </location>
</feature>
<dbReference type="GO" id="GO:0071281">
    <property type="term" value="P:cellular response to iron ion"/>
    <property type="evidence" value="ECO:0007669"/>
    <property type="project" value="TreeGrafter"/>
</dbReference>
<keyword evidence="2" id="KW-0732">Signal</keyword>
<dbReference type="SUPFAM" id="SSF53807">
    <property type="entry name" value="Helical backbone' metal receptor"/>
    <property type="match status" value="1"/>
</dbReference>
<proteinExistence type="inferred from homology"/>
<feature type="chain" id="PRO_5021703502" evidence="2">
    <location>
        <begin position="23"/>
        <end position="301"/>
    </location>
</feature>
<dbReference type="PANTHER" id="PTHR30535:SF34">
    <property type="entry name" value="MOLYBDATE-BINDING PROTEIN MOLA"/>
    <property type="match status" value="1"/>
</dbReference>
<gene>
    <name evidence="4" type="ORF">FB566_3300</name>
</gene>
<evidence type="ECO:0000256" key="2">
    <source>
        <dbReference type="SAM" id="SignalP"/>
    </source>
</evidence>
<dbReference type="Gene3D" id="3.40.50.1980">
    <property type="entry name" value="Nitrogenase molybdenum iron protein domain"/>
    <property type="match status" value="2"/>
</dbReference>
<dbReference type="EMBL" id="VFOW01000001">
    <property type="protein sequence ID" value="TQL77736.1"/>
    <property type="molecule type" value="Genomic_DNA"/>
</dbReference>
<evidence type="ECO:0000313" key="4">
    <source>
        <dbReference type="EMBL" id="TQL77736.1"/>
    </source>
</evidence>
<dbReference type="AlphaFoldDB" id="A0A543AYT8"/>
<reference evidence="4 5" key="1">
    <citation type="submission" date="2019-06" db="EMBL/GenBank/DDBJ databases">
        <title>Sequencing the genomes of 1000 actinobacteria strains.</title>
        <authorList>
            <person name="Klenk H.-P."/>
        </authorList>
    </citation>
    <scope>NUCLEOTIDE SEQUENCE [LARGE SCALE GENOMIC DNA]</scope>
    <source>
        <strain evidence="4 5">DSM 45928</strain>
    </source>
</reference>
<name>A0A543AYT8_9ACTN</name>
<organism evidence="4 5">
    <name type="scientific">Stackebrandtia endophytica</name>
    <dbReference type="NCBI Taxonomy" id="1496996"/>
    <lineage>
        <taxon>Bacteria</taxon>
        <taxon>Bacillati</taxon>
        <taxon>Actinomycetota</taxon>
        <taxon>Actinomycetes</taxon>
        <taxon>Glycomycetales</taxon>
        <taxon>Glycomycetaceae</taxon>
        <taxon>Stackebrandtia</taxon>
    </lineage>
</organism>
<dbReference type="PROSITE" id="PS51257">
    <property type="entry name" value="PROKAR_LIPOPROTEIN"/>
    <property type="match status" value="1"/>
</dbReference>
<keyword evidence="5" id="KW-1185">Reference proteome</keyword>
<evidence type="ECO:0000313" key="5">
    <source>
        <dbReference type="Proteomes" id="UP000317043"/>
    </source>
</evidence>
<sequence>MTRTSRALLAGAVTVTLAGALAACGQSEPDQVDETVDSSYAAGDLVLPEKPERIVSLSGTTTEMLFAIGAGDQVEAVDMLSTYPADAPVTDLDAFTPNVESITGYEPDLVVLSHDQDDIIQKLTDVEVPVYYAPAAVTLDDTYQQIADLGALTGNGDAAETLNEEISGQIEQFVADLPERDEPLTGYYELDNTLFTLTSDTYAGSLLKLAGVENIADTADGAADAGGYPQLSAEFVLDSNPDLIFVSGDEAVGDVTGRDGWDSVTAVADGNVVALDPDVASRWGPRVVDLMEAITVAVSAV</sequence>
<comment type="similarity">
    <text evidence="1">Belongs to the bacterial solute-binding protein 8 family.</text>
</comment>
<feature type="domain" description="Fe/B12 periplasmic-binding" evidence="3">
    <location>
        <begin position="53"/>
        <end position="301"/>
    </location>
</feature>
<dbReference type="InParanoid" id="A0A543AYT8"/>
<dbReference type="OrthoDB" id="6495095at2"/>
<evidence type="ECO:0000256" key="1">
    <source>
        <dbReference type="ARBA" id="ARBA00008814"/>
    </source>
</evidence>
<dbReference type="RefSeq" id="WP_142041073.1">
    <property type="nucleotide sequence ID" value="NZ_JBHTGS010000001.1"/>
</dbReference>
<comment type="caution">
    <text evidence="4">The sequence shown here is derived from an EMBL/GenBank/DDBJ whole genome shotgun (WGS) entry which is preliminary data.</text>
</comment>